<sequence>MSTLSQFISDLASNPTLQQDYLNDPAATMQKYGLQSHEVEAVLTADKAKVEQLSGKTTHAVTFFFPVK</sequence>
<reference evidence="1 2" key="1">
    <citation type="submission" date="2021-06" db="EMBL/GenBank/DDBJ databases">
        <title>Rheinheimera indica sp. nov., isolated from deep-sea sediment.</title>
        <authorList>
            <person name="Wang Z."/>
            <person name="Zhang X.-Y."/>
        </authorList>
    </citation>
    <scope>NUCLEOTIDE SEQUENCE [LARGE SCALE GENOMIC DNA]</scope>
    <source>
        <strain evidence="1 2">SM2107</strain>
    </source>
</reference>
<accession>A0ABS6MNP2</accession>
<evidence type="ECO:0008006" key="3">
    <source>
        <dbReference type="Google" id="ProtNLM"/>
    </source>
</evidence>
<dbReference type="EMBL" id="JAHRID010000007">
    <property type="protein sequence ID" value="MBV2130430.1"/>
    <property type="molecule type" value="Genomic_DNA"/>
</dbReference>
<dbReference type="RefSeq" id="WP_217670637.1">
    <property type="nucleotide sequence ID" value="NZ_JAHRID010000007.1"/>
</dbReference>
<comment type="caution">
    <text evidence="1">The sequence shown here is derived from an EMBL/GenBank/DDBJ whole genome shotgun (WGS) entry which is preliminary data.</text>
</comment>
<keyword evidence="2" id="KW-1185">Reference proteome</keyword>
<protein>
    <recommendedName>
        <fullName evidence="3">Extradiol ring-cleavage dioxygenase LigAB LigA subunit domain-containing protein</fullName>
    </recommendedName>
</protein>
<evidence type="ECO:0000313" key="2">
    <source>
        <dbReference type="Proteomes" id="UP000704611"/>
    </source>
</evidence>
<dbReference type="Proteomes" id="UP000704611">
    <property type="component" value="Unassembled WGS sequence"/>
</dbReference>
<gene>
    <name evidence="1" type="ORF">KQY15_15145</name>
</gene>
<organism evidence="1 2">
    <name type="scientific">Arsukibacterium indicum</name>
    <dbReference type="NCBI Taxonomy" id="2848612"/>
    <lineage>
        <taxon>Bacteria</taxon>
        <taxon>Pseudomonadati</taxon>
        <taxon>Pseudomonadota</taxon>
        <taxon>Gammaproteobacteria</taxon>
        <taxon>Chromatiales</taxon>
        <taxon>Chromatiaceae</taxon>
        <taxon>Arsukibacterium</taxon>
    </lineage>
</organism>
<evidence type="ECO:0000313" key="1">
    <source>
        <dbReference type="EMBL" id="MBV2130430.1"/>
    </source>
</evidence>
<name>A0ABS6MNP2_9GAMM</name>
<proteinExistence type="predicted"/>